<evidence type="ECO:0000259" key="6">
    <source>
        <dbReference type="SMART" id="SM00415"/>
    </source>
</evidence>
<keyword evidence="2" id="KW-0346">Stress response</keyword>
<dbReference type="KEGG" id="boe:106324671"/>
<dbReference type="PRINTS" id="PR00056">
    <property type="entry name" value="HSFDOMAIN"/>
</dbReference>
<feature type="domain" description="HSF-type DNA-binding" evidence="6">
    <location>
        <begin position="41"/>
        <end position="135"/>
    </location>
</feature>
<reference evidence="7" key="2">
    <citation type="submission" date="2015-03" db="UniProtKB">
        <authorList>
            <consortium name="EnsemblPlants"/>
        </authorList>
    </citation>
    <scope>IDENTIFICATION</scope>
</reference>
<dbReference type="GO" id="GO:0006357">
    <property type="term" value="P:regulation of transcription by RNA polymerase II"/>
    <property type="evidence" value="ECO:0007669"/>
    <property type="project" value="TreeGrafter"/>
</dbReference>
<dbReference type="SMART" id="SM00415">
    <property type="entry name" value="HSF"/>
    <property type="match status" value="1"/>
</dbReference>
<dbReference type="PANTHER" id="PTHR10015">
    <property type="entry name" value="HEAT SHOCK TRANSCRIPTION FACTOR"/>
    <property type="match status" value="1"/>
</dbReference>
<proteinExistence type="inferred from homology"/>
<dbReference type="Proteomes" id="UP000032141">
    <property type="component" value="Chromosome C2"/>
</dbReference>
<evidence type="ECO:0000313" key="8">
    <source>
        <dbReference type="Proteomes" id="UP000032141"/>
    </source>
</evidence>
<dbReference type="OrthoDB" id="60033at2759"/>
<evidence type="ECO:0000256" key="2">
    <source>
        <dbReference type="ARBA" id="ARBA00023016"/>
    </source>
</evidence>
<dbReference type="InterPro" id="IPR036388">
    <property type="entry name" value="WH-like_DNA-bd_sf"/>
</dbReference>
<keyword evidence="4" id="KW-0539">Nucleus</keyword>
<dbReference type="GO" id="GO:0000978">
    <property type="term" value="F:RNA polymerase II cis-regulatory region sequence-specific DNA binding"/>
    <property type="evidence" value="ECO:0007669"/>
    <property type="project" value="TreeGrafter"/>
</dbReference>
<dbReference type="GO" id="GO:0003700">
    <property type="term" value="F:DNA-binding transcription factor activity"/>
    <property type="evidence" value="ECO:0007669"/>
    <property type="project" value="InterPro"/>
</dbReference>
<dbReference type="eggNOG" id="KOG0627">
    <property type="taxonomic scope" value="Eukaryota"/>
</dbReference>
<dbReference type="STRING" id="109376.A0A0D3AYH6"/>
<dbReference type="OMA" id="HEPAYKE"/>
<keyword evidence="3" id="KW-0238">DNA-binding</keyword>
<evidence type="ECO:0000256" key="3">
    <source>
        <dbReference type="ARBA" id="ARBA00023125"/>
    </source>
</evidence>
<dbReference type="InterPro" id="IPR036390">
    <property type="entry name" value="WH_DNA-bd_sf"/>
</dbReference>
<dbReference type="GeneID" id="106324671"/>
<protein>
    <recommendedName>
        <fullName evidence="6">HSF-type DNA-binding domain-containing protein</fullName>
    </recommendedName>
</protein>
<dbReference type="GO" id="GO:0005634">
    <property type="term" value="C:nucleus"/>
    <property type="evidence" value="ECO:0007669"/>
    <property type="project" value="UniProtKB-SubCell"/>
</dbReference>
<sequence>MAEKVSARGSSSSSPKVIPMARKVKEYYRYPAMEAFHKGCVRRYFADVLYEMVDDPSTDSIVSWSQDGSSFIFWNQDKFCSDVLPKFGLSTSPTFFVRLTNIYLFRKVEESEHCEYAHDYFVRGKPELTVEIERQFKERGAPIKLAIKPHEPAYKESRERIRAFMLAKKAARSLSLKEMGTNQ</sequence>
<evidence type="ECO:0000313" key="7">
    <source>
        <dbReference type="EnsemblPlants" id="Bo2g165560.1"/>
    </source>
</evidence>
<reference evidence="7 8" key="1">
    <citation type="journal article" date="2014" name="Genome Biol.">
        <title>Transcriptome and methylome profiling reveals relics of genome dominance in the mesopolyploid Brassica oleracea.</title>
        <authorList>
            <person name="Parkin I.A."/>
            <person name="Koh C."/>
            <person name="Tang H."/>
            <person name="Robinson S.J."/>
            <person name="Kagale S."/>
            <person name="Clarke W.E."/>
            <person name="Town C.D."/>
            <person name="Nixon J."/>
            <person name="Krishnakumar V."/>
            <person name="Bidwell S.L."/>
            <person name="Denoeud F."/>
            <person name="Belcram H."/>
            <person name="Links M.G."/>
            <person name="Just J."/>
            <person name="Clarke C."/>
            <person name="Bender T."/>
            <person name="Huebert T."/>
            <person name="Mason A.S."/>
            <person name="Pires J.C."/>
            <person name="Barker G."/>
            <person name="Moore J."/>
            <person name="Walley P.G."/>
            <person name="Manoli S."/>
            <person name="Batley J."/>
            <person name="Edwards D."/>
            <person name="Nelson M.N."/>
            <person name="Wang X."/>
            <person name="Paterson A.H."/>
            <person name="King G."/>
            <person name="Bancroft I."/>
            <person name="Chalhoub B."/>
            <person name="Sharpe A.G."/>
        </authorList>
    </citation>
    <scope>NUCLEOTIDE SEQUENCE</scope>
    <source>
        <strain evidence="7 8">cv. TO1000</strain>
    </source>
</reference>
<dbReference type="InterPro" id="IPR000232">
    <property type="entry name" value="HSF_DNA-bd"/>
</dbReference>
<dbReference type="SMR" id="A0A0D3AYH6"/>
<comment type="similarity">
    <text evidence="5">Belongs to the HSF family.</text>
</comment>
<dbReference type="GO" id="GO:0034605">
    <property type="term" value="P:cellular response to heat"/>
    <property type="evidence" value="ECO:0007669"/>
    <property type="project" value="TreeGrafter"/>
</dbReference>
<accession>A0A0D3AYH6</accession>
<dbReference type="EnsemblPlants" id="Bo2g165560.1">
    <property type="protein sequence ID" value="Bo2g165560.1"/>
    <property type="gene ID" value="Bo2g165560"/>
</dbReference>
<evidence type="ECO:0000256" key="5">
    <source>
        <dbReference type="RuleBase" id="RU004020"/>
    </source>
</evidence>
<comment type="subcellular location">
    <subcellularLocation>
        <location evidence="1">Nucleus</location>
    </subcellularLocation>
</comment>
<dbReference type="SUPFAM" id="SSF46785">
    <property type="entry name" value="Winged helix' DNA-binding domain"/>
    <property type="match status" value="1"/>
</dbReference>
<evidence type="ECO:0000256" key="4">
    <source>
        <dbReference type="ARBA" id="ARBA00023242"/>
    </source>
</evidence>
<keyword evidence="8" id="KW-1185">Reference proteome</keyword>
<organism evidence="7 8">
    <name type="scientific">Brassica oleracea var. oleracea</name>
    <dbReference type="NCBI Taxonomy" id="109376"/>
    <lineage>
        <taxon>Eukaryota</taxon>
        <taxon>Viridiplantae</taxon>
        <taxon>Streptophyta</taxon>
        <taxon>Embryophyta</taxon>
        <taxon>Tracheophyta</taxon>
        <taxon>Spermatophyta</taxon>
        <taxon>Magnoliopsida</taxon>
        <taxon>eudicotyledons</taxon>
        <taxon>Gunneridae</taxon>
        <taxon>Pentapetalae</taxon>
        <taxon>rosids</taxon>
        <taxon>malvids</taxon>
        <taxon>Brassicales</taxon>
        <taxon>Brassicaceae</taxon>
        <taxon>Brassiceae</taxon>
        <taxon>Brassica</taxon>
    </lineage>
</organism>
<name>A0A0D3AYH6_BRAOL</name>
<dbReference type="PANTHER" id="PTHR10015:SF430">
    <property type="entry name" value="HSF-TYPE DNA-BINDING DOMAIN-CONTAINING PROTEIN"/>
    <property type="match status" value="1"/>
</dbReference>
<evidence type="ECO:0000256" key="1">
    <source>
        <dbReference type="ARBA" id="ARBA00004123"/>
    </source>
</evidence>
<dbReference type="Pfam" id="PF00447">
    <property type="entry name" value="HSF_DNA-bind"/>
    <property type="match status" value="1"/>
</dbReference>
<dbReference type="AlphaFoldDB" id="A0A0D3AYH6"/>
<dbReference type="RefSeq" id="XP_013618084.1">
    <property type="nucleotide sequence ID" value="XM_013762630.1"/>
</dbReference>
<dbReference type="Gene3D" id="1.10.10.10">
    <property type="entry name" value="Winged helix-like DNA-binding domain superfamily/Winged helix DNA-binding domain"/>
    <property type="match status" value="1"/>
</dbReference>
<dbReference type="HOGENOM" id="CLU_1572865_0_0_1"/>
<dbReference type="Gramene" id="Bo2g165560.1">
    <property type="protein sequence ID" value="Bo2g165560.1"/>
    <property type="gene ID" value="Bo2g165560"/>
</dbReference>